<sequence length="63" mass="6876">MAFWTILSSLSLPRPDDALLQLEWRRASSSSRSTLILRCLSSVLKTSSTVGPGTTGVVRGQRQ</sequence>
<protein>
    <submittedName>
        <fullName evidence="1">Uncharacterized protein</fullName>
    </submittedName>
</protein>
<gene>
    <name evidence="1" type="ORF">EYF80_059696</name>
</gene>
<comment type="caution">
    <text evidence="1">The sequence shown here is derived from an EMBL/GenBank/DDBJ whole genome shotgun (WGS) entry which is preliminary data.</text>
</comment>
<dbReference type="Proteomes" id="UP000314294">
    <property type="component" value="Unassembled WGS sequence"/>
</dbReference>
<evidence type="ECO:0000313" key="2">
    <source>
        <dbReference type="Proteomes" id="UP000314294"/>
    </source>
</evidence>
<accession>A0A4Z2EP53</accession>
<proteinExistence type="predicted"/>
<evidence type="ECO:0000313" key="1">
    <source>
        <dbReference type="EMBL" id="TNN30152.1"/>
    </source>
</evidence>
<organism evidence="1 2">
    <name type="scientific">Liparis tanakae</name>
    <name type="common">Tanaka's snailfish</name>
    <dbReference type="NCBI Taxonomy" id="230148"/>
    <lineage>
        <taxon>Eukaryota</taxon>
        <taxon>Metazoa</taxon>
        <taxon>Chordata</taxon>
        <taxon>Craniata</taxon>
        <taxon>Vertebrata</taxon>
        <taxon>Euteleostomi</taxon>
        <taxon>Actinopterygii</taxon>
        <taxon>Neopterygii</taxon>
        <taxon>Teleostei</taxon>
        <taxon>Neoteleostei</taxon>
        <taxon>Acanthomorphata</taxon>
        <taxon>Eupercaria</taxon>
        <taxon>Perciformes</taxon>
        <taxon>Cottioidei</taxon>
        <taxon>Cottales</taxon>
        <taxon>Liparidae</taxon>
        <taxon>Liparis</taxon>
    </lineage>
</organism>
<reference evidence="1 2" key="1">
    <citation type="submission" date="2019-03" db="EMBL/GenBank/DDBJ databases">
        <title>First draft genome of Liparis tanakae, snailfish: a comprehensive survey of snailfish specific genes.</title>
        <authorList>
            <person name="Kim W."/>
            <person name="Song I."/>
            <person name="Jeong J.-H."/>
            <person name="Kim D."/>
            <person name="Kim S."/>
            <person name="Ryu S."/>
            <person name="Song J.Y."/>
            <person name="Lee S.K."/>
        </authorList>
    </citation>
    <scope>NUCLEOTIDE SEQUENCE [LARGE SCALE GENOMIC DNA]</scope>
    <source>
        <tissue evidence="1">Muscle</tissue>
    </source>
</reference>
<keyword evidence="2" id="KW-1185">Reference proteome</keyword>
<dbReference type="AlphaFoldDB" id="A0A4Z2EP53"/>
<name>A0A4Z2EP53_9TELE</name>
<dbReference type="EMBL" id="SRLO01004805">
    <property type="protein sequence ID" value="TNN30152.1"/>
    <property type="molecule type" value="Genomic_DNA"/>
</dbReference>